<feature type="chain" id="PRO_5026910298" description="chorismate mutase" evidence="3">
    <location>
        <begin position="20"/>
        <end position="125"/>
    </location>
</feature>
<gene>
    <name evidence="5" type="ORF">GO495_25535</name>
</gene>
<dbReference type="RefSeq" id="WP_157302788.1">
    <property type="nucleotide sequence ID" value="NZ_BAAAZB010000001.1"/>
</dbReference>
<sequence>MKRPYFFVFTFIISLSCGAVSYCQTKPSETEIKQHLSGYRSQIDSLDAALIKILGERERVVKKVGIYKAENHVPALQKDRFQQVLEKAVAAGAKEGLSQVCIEEIMNAIHKESLRIEQEDIEKKQ</sequence>
<keyword evidence="2" id="KW-0413">Isomerase</keyword>
<evidence type="ECO:0000313" key="5">
    <source>
        <dbReference type="EMBL" id="MVT43983.1"/>
    </source>
</evidence>
<dbReference type="PROSITE" id="PS51257">
    <property type="entry name" value="PROKAR_LIPOPROTEIN"/>
    <property type="match status" value="1"/>
</dbReference>
<reference evidence="5 6" key="1">
    <citation type="submission" date="2019-12" db="EMBL/GenBank/DDBJ databases">
        <title>The draft genomic sequence of strain Chitinophaga oryziterrae JCM 16595.</title>
        <authorList>
            <person name="Zhang X."/>
        </authorList>
    </citation>
    <scope>NUCLEOTIDE SEQUENCE [LARGE SCALE GENOMIC DNA]</scope>
    <source>
        <strain evidence="5 6">JCM 16595</strain>
    </source>
</reference>
<protein>
    <recommendedName>
        <fullName evidence="1">chorismate mutase</fullName>
        <ecNumber evidence="1">5.4.99.5</ecNumber>
    </recommendedName>
</protein>
<dbReference type="SUPFAM" id="SSF48600">
    <property type="entry name" value="Chorismate mutase II"/>
    <property type="match status" value="1"/>
</dbReference>
<dbReference type="Proteomes" id="UP000468388">
    <property type="component" value="Unassembled WGS sequence"/>
</dbReference>
<evidence type="ECO:0000256" key="1">
    <source>
        <dbReference type="ARBA" id="ARBA00012404"/>
    </source>
</evidence>
<feature type="signal peptide" evidence="3">
    <location>
        <begin position="1"/>
        <end position="19"/>
    </location>
</feature>
<dbReference type="GO" id="GO:0009697">
    <property type="term" value="P:salicylic acid biosynthetic process"/>
    <property type="evidence" value="ECO:0007669"/>
    <property type="project" value="TreeGrafter"/>
</dbReference>
<dbReference type="GO" id="GO:0004106">
    <property type="term" value="F:chorismate mutase activity"/>
    <property type="evidence" value="ECO:0007669"/>
    <property type="project" value="UniProtKB-EC"/>
</dbReference>
<name>A0A6N8JFF6_9BACT</name>
<dbReference type="AlphaFoldDB" id="A0A6N8JFF6"/>
<keyword evidence="6" id="KW-1185">Reference proteome</keyword>
<dbReference type="PANTHER" id="PTHR38041:SF1">
    <property type="entry name" value="CHORISMATE MUTASE"/>
    <property type="match status" value="1"/>
</dbReference>
<evidence type="ECO:0000256" key="2">
    <source>
        <dbReference type="ARBA" id="ARBA00023235"/>
    </source>
</evidence>
<dbReference type="InterPro" id="IPR051331">
    <property type="entry name" value="Chorismate_mutase-related"/>
</dbReference>
<organism evidence="5 6">
    <name type="scientific">Chitinophaga oryziterrae</name>
    <dbReference type="NCBI Taxonomy" id="1031224"/>
    <lineage>
        <taxon>Bacteria</taxon>
        <taxon>Pseudomonadati</taxon>
        <taxon>Bacteroidota</taxon>
        <taxon>Chitinophagia</taxon>
        <taxon>Chitinophagales</taxon>
        <taxon>Chitinophagaceae</taxon>
        <taxon>Chitinophaga</taxon>
    </lineage>
</organism>
<dbReference type="PANTHER" id="PTHR38041">
    <property type="entry name" value="CHORISMATE MUTASE"/>
    <property type="match status" value="1"/>
</dbReference>
<dbReference type="GO" id="GO:0046417">
    <property type="term" value="P:chorismate metabolic process"/>
    <property type="evidence" value="ECO:0007669"/>
    <property type="project" value="InterPro"/>
</dbReference>
<dbReference type="Pfam" id="PF01817">
    <property type="entry name" value="CM_2"/>
    <property type="match status" value="1"/>
</dbReference>
<keyword evidence="3" id="KW-0732">Signal</keyword>
<evidence type="ECO:0000256" key="3">
    <source>
        <dbReference type="SAM" id="SignalP"/>
    </source>
</evidence>
<dbReference type="Gene3D" id="1.20.59.10">
    <property type="entry name" value="Chorismate mutase"/>
    <property type="match status" value="1"/>
</dbReference>
<dbReference type="InterPro" id="IPR036263">
    <property type="entry name" value="Chorismate_II_sf"/>
</dbReference>
<evidence type="ECO:0000313" key="6">
    <source>
        <dbReference type="Proteomes" id="UP000468388"/>
    </source>
</evidence>
<dbReference type="SMART" id="SM00830">
    <property type="entry name" value="CM_2"/>
    <property type="match status" value="1"/>
</dbReference>
<proteinExistence type="predicted"/>
<comment type="caution">
    <text evidence="5">The sequence shown here is derived from an EMBL/GenBank/DDBJ whole genome shotgun (WGS) entry which is preliminary data.</text>
</comment>
<feature type="domain" description="Chorismate mutase" evidence="4">
    <location>
        <begin position="30"/>
        <end position="121"/>
    </location>
</feature>
<dbReference type="OrthoDB" id="669870at2"/>
<dbReference type="InterPro" id="IPR036979">
    <property type="entry name" value="CM_dom_sf"/>
</dbReference>
<evidence type="ECO:0000259" key="4">
    <source>
        <dbReference type="PROSITE" id="PS51168"/>
    </source>
</evidence>
<dbReference type="InterPro" id="IPR002701">
    <property type="entry name" value="CM_II_prokaryot"/>
</dbReference>
<accession>A0A6N8JFF6</accession>
<dbReference type="PROSITE" id="PS51168">
    <property type="entry name" value="CHORISMATE_MUT_2"/>
    <property type="match status" value="1"/>
</dbReference>
<dbReference type="EMBL" id="WRXO01000009">
    <property type="protein sequence ID" value="MVT43983.1"/>
    <property type="molecule type" value="Genomic_DNA"/>
</dbReference>
<dbReference type="EC" id="5.4.99.5" evidence="1"/>